<feature type="domain" description="Zinc knuckle CX2CX4HX4C" evidence="3">
    <location>
        <begin position="121"/>
        <end position="169"/>
    </location>
</feature>
<keyword evidence="5" id="KW-1185">Reference proteome</keyword>
<name>A0AAV8TGE7_9ROSI</name>
<proteinExistence type="predicted"/>
<evidence type="ECO:0000313" key="5">
    <source>
        <dbReference type="Proteomes" id="UP001159364"/>
    </source>
</evidence>
<reference evidence="4 5" key="1">
    <citation type="submission" date="2021-09" db="EMBL/GenBank/DDBJ databases">
        <title>Genomic insights and catalytic innovation underlie evolution of tropane alkaloids biosynthesis.</title>
        <authorList>
            <person name="Wang Y.-J."/>
            <person name="Tian T."/>
            <person name="Huang J.-P."/>
            <person name="Huang S.-X."/>
        </authorList>
    </citation>
    <scope>NUCLEOTIDE SEQUENCE [LARGE SCALE GENOMIC DNA]</scope>
    <source>
        <strain evidence="4">KIB-2018</strain>
        <tissue evidence="4">Leaf</tissue>
    </source>
</reference>
<dbReference type="InterPro" id="IPR040256">
    <property type="entry name" value="At4g02000-like"/>
</dbReference>
<feature type="region of interest" description="Disordered" evidence="1">
    <location>
        <begin position="208"/>
        <end position="227"/>
    </location>
</feature>
<accession>A0AAV8TGE7</accession>
<feature type="domain" description="DUF4283" evidence="2">
    <location>
        <begin position="2"/>
        <end position="57"/>
    </location>
</feature>
<dbReference type="Proteomes" id="UP001159364">
    <property type="component" value="Linkage Group LG05"/>
</dbReference>
<dbReference type="Pfam" id="PF14392">
    <property type="entry name" value="zf-CCHC_4"/>
    <property type="match status" value="1"/>
</dbReference>
<evidence type="ECO:0000256" key="1">
    <source>
        <dbReference type="SAM" id="MobiDB-lite"/>
    </source>
</evidence>
<feature type="region of interest" description="Disordered" evidence="1">
    <location>
        <begin position="256"/>
        <end position="346"/>
    </location>
</feature>
<evidence type="ECO:0000259" key="3">
    <source>
        <dbReference type="Pfam" id="PF14392"/>
    </source>
</evidence>
<protein>
    <recommendedName>
        <fullName evidence="6">CCHC-type domain-containing protein</fullName>
    </recommendedName>
</protein>
<evidence type="ECO:0000259" key="2">
    <source>
        <dbReference type="Pfam" id="PF14111"/>
    </source>
</evidence>
<feature type="compositionally biased region" description="Basic and acidic residues" evidence="1">
    <location>
        <begin position="294"/>
        <end position="303"/>
    </location>
</feature>
<comment type="caution">
    <text evidence="4">The sequence shown here is derived from an EMBL/GenBank/DDBJ whole genome shotgun (WGS) entry which is preliminary data.</text>
</comment>
<sequence>MKHTLASLMKPAMGMSVRELNGGTYIFQFYDAVDLNRIMDMSPWSFNNQALLLERMGEYGNPWDVPLNHIYLWIKIFGLRSGFRSESVVKYVGDDIGEFVEADPTNYIDKWKEHWCVRVKLDINKPLKSSLTLKKEKTKETITVTFAYERLPTFCFLCGVLGHGEKFCPLLVKAKGAKVNRRFGPQLRDGGGRFQGHIGAKWLREEPGFGESSAADGGEHGGDTPVVEKGKSKFYGINPLFMQSIPVDLGYNGGGNNAKQMEGNNMGRDKSKEDNNDGDTDSISINDPKRRRTGPGEHYEAGKEGGPMDTNEVVINDTTQSERPNASKNGGKAGLGDQSRGKNELP</sequence>
<dbReference type="PANTHER" id="PTHR31286">
    <property type="entry name" value="GLYCINE-RICH CELL WALL STRUCTURAL PROTEIN 1.8-LIKE"/>
    <property type="match status" value="1"/>
</dbReference>
<feature type="compositionally biased region" description="Basic and acidic residues" evidence="1">
    <location>
        <begin position="217"/>
        <end position="227"/>
    </location>
</feature>
<evidence type="ECO:0000313" key="4">
    <source>
        <dbReference type="EMBL" id="KAJ8765956.1"/>
    </source>
</evidence>
<gene>
    <name evidence="4" type="ORF">K2173_020472</name>
</gene>
<dbReference type="Pfam" id="PF14111">
    <property type="entry name" value="DUF4283"/>
    <property type="match status" value="1"/>
</dbReference>
<dbReference type="EMBL" id="JAIWQS010000005">
    <property type="protein sequence ID" value="KAJ8765956.1"/>
    <property type="molecule type" value="Genomic_DNA"/>
</dbReference>
<dbReference type="AlphaFoldDB" id="A0AAV8TGE7"/>
<dbReference type="InterPro" id="IPR025558">
    <property type="entry name" value="DUF4283"/>
</dbReference>
<feature type="compositionally biased region" description="Polar residues" evidence="1">
    <location>
        <begin position="316"/>
        <end position="328"/>
    </location>
</feature>
<dbReference type="InterPro" id="IPR025836">
    <property type="entry name" value="Zn_knuckle_CX2CX4HX4C"/>
</dbReference>
<evidence type="ECO:0008006" key="6">
    <source>
        <dbReference type="Google" id="ProtNLM"/>
    </source>
</evidence>
<dbReference type="PANTHER" id="PTHR31286:SF153">
    <property type="entry name" value="DUF4283 DOMAIN PROTEIN"/>
    <property type="match status" value="1"/>
</dbReference>
<organism evidence="4 5">
    <name type="scientific">Erythroxylum novogranatense</name>
    <dbReference type="NCBI Taxonomy" id="1862640"/>
    <lineage>
        <taxon>Eukaryota</taxon>
        <taxon>Viridiplantae</taxon>
        <taxon>Streptophyta</taxon>
        <taxon>Embryophyta</taxon>
        <taxon>Tracheophyta</taxon>
        <taxon>Spermatophyta</taxon>
        <taxon>Magnoliopsida</taxon>
        <taxon>eudicotyledons</taxon>
        <taxon>Gunneridae</taxon>
        <taxon>Pentapetalae</taxon>
        <taxon>rosids</taxon>
        <taxon>fabids</taxon>
        <taxon>Malpighiales</taxon>
        <taxon>Erythroxylaceae</taxon>
        <taxon>Erythroxylum</taxon>
    </lineage>
</organism>